<protein>
    <recommendedName>
        <fullName evidence="3">SHSP domain-containing protein</fullName>
    </recommendedName>
</protein>
<organism evidence="4 5">
    <name type="scientific">Diploscapter pachys</name>
    <dbReference type="NCBI Taxonomy" id="2018661"/>
    <lineage>
        <taxon>Eukaryota</taxon>
        <taxon>Metazoa</taxon>
        <taxon>Ecdysozoa</taxon>
        <taxon>Nematoda</taxon>
        <taxon>Chromadorea</taxon>
        <taxon>Rhabditida</taxon>
        <taxon>Rhabditina</taxon>
        <taxon>Rhabditomorpha</taxon>
        <taxon>Rhabditoidea</taxon>
        <taxon>Rhabditidae</taxon>
        <taxon>Diploscapter</taxon>
    </lineage>
</organism>
<dbReference type="Gene3D" id="2.60.40.790">
    <property type="match status" value="1"/>
</dbReference>
<feature type="domain" description="SHSP" evidence="3">
    <location>
        <begin position="36"/>
        <end position="146"/>
    </location>
</feature>
<dbReference type="CDD" id="cd06464">
    <property type="entry name" value="ACD_sHsps-like"/>
    <property type="match status" value="1"/>
</dbReference>
<dbReference type="InterPro" id="IPR008978">
    <property type="entry name" value="HSP20-like_chaperone"/>
</dbReference>
<sequence>MLPDMLPTAFDLIVTADPLEDMISSVKRFPSPALPMRICGMKRRKCFDGMEDEKYNMIFDLENYSEDDIKISLEDRILTIEGLMKKSNPENSEETLEMTFKRKLKIDDKYDIDKVECNAKSGKLNITAPLLKKVEGKLKVREIPINIVRKDETPKCQNCECKQIQEEEEGTVTPVGYD</sequence>
<name>A0A2A2JJY1_9BILA</name>
<comment type="caution">
    <text evidence="4">The sequence shown here is derived from an EMBL/GenBank/DDBJ whole genome shotgun (WGS) entry which is preliminary data.</text>
</comment>
<dbReference type="PROSITE" id="PS01031">
    <property type="entry name" value="SHSP"/>
    <property type="match status" value="1"/>
</dbReference>
<accession>A0A2A2JJY1</accession>
<dbReference type="EMBL" id="LIAE01010395">
    <property type="protein sequence ID" value="PAV61931.1"/>
    <property type="molecule type" value="Genomic_DNA"/>
</dbReference>
<evidence type="ECO:0000256" key="1">
    <source>
        <dbReference type="PROSITE-ProRule" id="PRU00285"/>
    </source>
</evidence>
<comment type="similarity">
    <text evidence="1 2">Belongs to the small heat shock protein (HSP20) family.</text>
</comment>
<gene>
    <name evidence="4" type="ORF">WR25_19042</name>
</gene>
<evidence type="ECO:0000313" key="4">
    <source>
        <dbReference type="EMBL" id="PAV61931.1"/>
    </source>
</evidence>
<dbReference type="Pfam" id="PF00011">
    <property type="entry name" value="HSP20"/>
    <property type="match status" value="1"/>
</dbReference>
<dbReference type="Proteomes" id="UP000218231">
    <property type="component" value="Unassembled WGS sequence"/>
</dbReference>
<proteinExistence type="inferred from homology"/>
<evidence type="ECO:0000256" key="2">
    <source>
        <dbReference type="RuleBase" id="RU003616"/>
    </source>
</evidence>
<dbReference type="AlphaFoldDB" id="A0A2A2JJY1"/>
<dbReference type="SUPFAM" id="SSF49764">
    <property type="entry name" value="HSP20-like chaperones"/>
    <property type="match status" value="1"/>
</dbReference>
<keyword evidence="5" id="KW-1185">Reference proteome</keyword>
<evidence type="ECO:0000259" key="3">
    <source>
        <dbReference type="PROSITE" id="PS01031"/>
    </source>
</evidence>
<evidence type="ECO:0000313" key="5">
    <source>
        <dbReference type="Proteomes" id="UP000218231"/>
    </source>
</evidence>
<reference evidence="4 5" key="1">
    <citation type="journal article" date="2017" name="Curr. Biol.">
        <title>Genome architecture and evolution of a unichromosomal asexual nematode.</title>
        <authorList>
            <person name="Fradin H."/>
            <person name="Zegar C."/>
            <person name="Gutwein M."/>
            <person name="Lucas J."/>
            <person name="Kovtun M."/>
            <person name="Corcoran D."/>
            <person name="Baugh L.R."/>
            <person name="Kiontke K."/>
            <person name="Gunsalus K."/>
            <person name="Fitch D.H."/>
            <person name="Piano F."/>
        </authorList>
    </citation>
    <scope>NUCLEOTIDE SEQUENCE [LARGE SCALE GENOMIC DNA]</scope>
    <source>
        <strain evidence="4">PF1309</strain>
    </source>
</reference>
<dbReference type="InterPro" id="IPR002068">
    <property type="entry name" value="A-crystallin/Hsp20_dom"/>
</dbReference>